<evidence type="ECO:0000256" key="5">
    <source>
        <dbReference type="ARBA" id="ARBA00013078"/>
    </source>
</evidence>
<evidence type="ECO:0000313" key="12">
    <source>
        <dbReference type="Proteomes" id="UP000006833"/>
    </source>
</evidence>
<feature type="binding site" evidence="10">
    <location>
        <position position="168"/>
    </location>
    <ligand>
        <name>Mg(2+)</name>
        <dbReference type="ChEBI" id="CHEBI:18420"/>
    </ligand>
</feature>
<dbReference type="SFLD" id="SFLDG01129">
    <property type="entry name" value="C1.5:_HAD__Beta-PGM__Phosphata"/>
    <property type="match status" value="1"/>
</dbReference>
<dbReference type="Pfam" id="PF13419">
    <property type="entry name" value="HAD_2"/>
    <property type="match status" value="1"/>
</dbReference>
<dbReference type="InterPro" id="IPR006439">
    <property type="entry name" value="HAD-SF_hydro_IA"/>
</dbReference>
<dbReference type="InterPro" id="IPR037512">
    <property type="entry name" value="PGPase_prok"/>
</dbReference>
<keyword evidence="10" id="KW-0602">Photosynthesis</keyword>
<keyword evidence="7 10" id="KW-0378">Hydrolase</keyword>
<dbReference type="Proteomes" id="UP000006833">
    <property type="component" value="Chromosome"/>
</dbReference>
<organism evidence="11 12">
    <name type="scientific">Dinoroseobacter shibae (strain DSM 16493 / NCIMB 14021 / DFL 12)</name>
    <dbReference type="NCBI Taxonomy" id="398580"/>
    <lineage>
        <taxon>Bacteria</taxon>
        <taxon>Pseudomonadati</taxon>
        <taxon>Pseudomonadota</taxon>
        <taxon>Alphaproteobacteria</taxon>
        <taxon>Rhodobacterales</taxon>
        <taxon>Roseobacteraceae</taxon>
        <taxon>Dinoroseobacter</taxon>
    </lineage>
</organism>
<dbReference type="InterPro" id="IPR023198">
    <property type="entry name" value="PGP-like_dom2"/>
</dbReference>
<dbReference type="KEGG" id="dsh:Dshi_2760"/>
<feature type="active site" description="Nucleophile" evidence="10">
    <location>
        <position position="9"/>
    </location>
</feature>
<dbReference type="PANTHER" id="PTHR43434">
    <property type="entry name" value="PHOSPHOGLYCOLATE PHOSPHATASE"/>
    <property type="match status" value="1"/>
</dbReference>
<evidence type="ECO:0000256" key="6">
    <source>
        <dbReference type="ARBA" id="ARBA00022723"/>
    </source>
</evidence>
<comment type="catalytic activity">
    <reaction evidence="1 10">
        <text>2-phosphoglycolate + H2O = glycolate + phosphate</text>
        <dbReference type="Rhea" id="RHEA:14369"/>
        <dbReference type="ChEBI" id="CHEBI:15377"/>
        <dbReference type="ChEBI" id="CHEBI:29805"/>
        <dbReference type="ChEBI" id="CHEBI:43474"/>
        <dbReference type="ChEBI" id="CHEBI:58033"/>
        <dbReference type="EC" id="3.1.3.18"/>
    </reaction>
</comment>
<comment type="cofactor">
    <cofactor evidence="2 10">
        <name>Mg(2+)</name>
        <dbReference type="ChEBI" id="CHEBI:18420"/>
    </cofactor>
</comment>
<comment type="pathway">
    <text evidence="3 10">Organic acid metabolism; glycolate biosynthesis; glycolate from 2-phosphoglycolate: step 1/1.</text>
</comment>
<dbReference type="InterPro" id="IPR036412">
    <property type="entry name" value="HAD-like_sf"/>
</dbReference>
<dbReference type="Gene3D" id="3.40.50.1000">
    <property type="entry name" value="HAD superfamily/HAD-like"/>
    <property type="match status" value="1"/>
</dbReference>
<evidence type="ECO:0000256" key="4">
    <source>
        <dbReference type="ARBA" id="ARBA00006171"/>
    </source>
</evidence>
<dbReference type="STRING" id="398580.Dshi_2760"/>
<dbReference type="GO" id="GO:0006281">
    <property type="term" value="P:DNA repair"/>
    <property type="evidence" value="ECO:0007669"/>
    <property type="project" value="TreeGrafter"/>
</dbReference>
<dbReference type="EMBL" id="CP000830">
    <property type="protein sequence ID" value="ABV94493.1"/>
    <property type="molecule type" value="Genomic_DNA"/>
</dbReference>
<dbReference type="InterPro" id="IPR041492">
    <property type="entry name" value="HAD_2"/>
</dbReference>
<reference evidence="12" key="1">
    <citation type="journal article" date="2010" name="ISME J.">
        <title>The complete genome sequence of the algal symbiont Dinoroseobacter shibae: a hitchhiker's guide to life in the sea.</title>
        <authorList>
            <person name="Wagner-Dobler I."/>
            <person name="Ballhausen B."/>
            <person name="Berger M."/>
            <person name="Brinkhoff T."/>
            <person name="Buchholz I."/>
            <person name="Bunk B."/>
            <person name="Cypionka H."/>
            <person name="Daniel R."/>
            <person name="Drepper T."/>
            <person name="Gerdts G."/>
            <person name="Hahnke S."/>
            <person name="Han C."/>
            <person name="Jahn D."/>
            <person name="Kalhoefer D."/>
            <person name="Kiss H."/>
            <person name="Klenk H.P."/>
            <person name="Kyrpides N."/>
            <person name="Liebl W."/>
            <person name="Liesegang H."/>
            <person name="Meincke L."/>
            <person name="Pati A."/>
            <person name="Petersen J."/>
            <person name="Piekarski T."/>
            <person name="Pommerenke C."/>
            <person name="Pradella S."/>
            <person name="Pukall R."/>
            <person name="Rabus R."/>
            <person name="Stackebrandt E."/>
            <person name="Thole S."/>
            <person name="Thompson L."/>
            <person name="Tielen P."/>
            <person name="Tomasch J."/>
            <person name="von Jan M."/>
            <person name="Wanphrut N."/>
            <person name="Wichels A."/>
            <person name="Zech H."/>
            <person name="Simon M."/>
        </authorList>
    </citation>
    <scope>NUCLEOTIDE SEQUENCE [LARGE SCALE GENOMIC DNA]</scope>
    <source>
        <strain evidence="12">DSM 16493 / NCIMB 14021 / DFL 12</strain>
    </source>
</reference>
<dbReference type="SFLD" id="SFLDS00003">
    <property type="entry name" value="Haloacid_Dehalogenase"/>
    <property type="match status" value="1"/>
</dbReference>
<dbReference type="Gene3D" id="1.10.150.240">
    <property type="entry name" value="Putative phosphatase, domain 2"/>
    <property type="match status" value="1"/>
</dbReference>
<evidence type="ECO:0000256" key="9">
    <source>
        <dbReference type="ARBA" id="ARBA00023277"/>
    </source>
</evidence>
<dbReference type="GO" id="GO:0046872">
    <property type="term" value="F:metal ion binding"/>
    <property type="evidence" value="ECO:0007669"/>
    <property type="project" value="UniProtKB-KW"/>
</dbReference>
<name>A8LIZ8_DINSH</name>
<evidence type="ECO:0000256" key="10">
    <source>
        <dbReference type="HAMAP-Rule" id="MF_00495"/>
    </source>
</evidence>
<dbReference type="GO" id="GO:0005829">
    <property type="term" value="C:cytosol"/>
    <property type="evidence" value="ECO:0007669"/>
    <property type="project" value="TreeGrafter"/>
</dbReference>
<keyword evidence="10" id="KW-0113">Calvin cycle</keyword>
<accession>A8LIZ8</accession>
<sequence>MRYDAVVFDLDGTLVDSAPDMARAINGVLATRGRRALSLAEVISFIGSGARILVQRSLRATGGIEGEDDALAEFLRRYETGVDHETAVYTGVMEMLGALRAAGLPMALCTNKPEAPARDLSARLGLGGFFPVIVGGDTLPVLKPDPAPLHHAITGLSADPARTLYVGDSETDYKTARAAQVDFAFVEGGYQSRPIPDFAPTHRLARPALVGDLVLSGVVTR</sequence>
<feature type="binding site" evidence="10">
    <location>
        <position position="11"/>
    </location>
    <ligand>
        <name>Mg(2+)</name>
        <dbReference type="ChEBI" id="CHEBI:18420"/>
    </ligand>
</feature>
<keyword evidence="6 10" id="KW-0479">Metal-binding</keyword>
<keyword evidence="9 10" id="KW-0119">Carbohydrate metabolism</keyword>
<dbReference type="EC" id="3.1.3.18" evidence="5 10"/>
<dbReference type="eggNOG" id="COG0546">
    <property type="taxonomic scope" value="Bacteria"/>
</dbReference>
<evidence type="ECO:0000256" key="1">
    <source>
        <dbReference type="ARBA" id="ARBA00000830"/>
    </source>
</evidence>
<dbReference type="InterPro" id="IPR023214">
    <property type="entry name" value="HAD_sf"/>
</dbReference>
<gene>
    <name evidence="10" type="primary">gph</name>
    <name evidence="10" type="synonym">cbbZ</name>
    <name evidence="11" type="ordered locus">Dshi_2760</name>
</gene>
<dbReference type="UniPathway" id="UPA00865">
    <property type="reaction ID" value="UER00834"/>
</dbReference>
<dbReference type="PANTHER" id="PTHR43434:SF1">
    <property type="entry name" value="PHOSPHOGLYCOLATE PHOSPHATASE"/>
    <property type="match status" value="1"/>
</dbReference>
<evidence type="ECO:0000256" key="2">
    <source>
        <dbReference type="ARBA" id="ARBA00001946"/>
    </source>
</evidence>
<dbReference type="SUPFAM" id="SSF56784">
    <property type="entry name" value="HAD-like"/>
    <property type="match status" value="1"/>
</dbReference>
<dbReference type="AlphaFoldDB" id="A8LIZ8"/>
<evidence type="ECO:0000256" key="7">
    <source>
        <dbReference type="ARBA" id="ARBA00022801"/>
    </source>
</evidence>
<dbReference type="RefSeq" id="WP_012179421.1">
    <property type="nucleotide sequence ID" value="NC_009952.1"/>
</dbReference>
<dbReference type="InterPro" id="IPR050155">
    <property type="entry name" value="HAD-like_hydrolase_sf"/>
</dbReference>
<comment type="similarity">
    <text evidence="4 10">Belongs to the HAD-like hydrolase superfamily. CbbY/CbbZ/Gph/YieH family.</text>
</comment>
<feature type="binding site" evidence="10">
    <location>
        <position position="9"/>
    </location>
    <ligand>
        <name>Mg(2+)</name>
        <dbReference type="ChEBI" id="CHEBI:18420"/>
    </ligand>
</feature>
<dbReference type="HAMAP" id="MF_00495">
    <property type="entry name" value="GPH_hydrolase_bact"/>
    <property type="match status" value="1"/>
</dbReference>
<dbReference type="GO" id="GO:0046295">
    <property type="term" value="P:glycolate biosynthetic process"/>
    <property type="evidence" value="ECO:0007669"/>
    <property type="project" value="UniProtKB-UniRule"/>
</dbReference>
<keyword evidence="8 10" id="KW-0460">Magnesium</keyword>
<protein>
    <recommendedName>
        <fullName evidence="5 10">Phosphoglycolate phosphatase</fullName>
        <shortName evidence="10">PGP</shortName>
        <shortName evidence="10">PGPase</shortName>
        <ecNumber evidence="5 10">3.1.3.18</ecNumber>
    </recommendedName>
</protein>
<dbReference type="HOGENOM" id="CLU_045011_19_1_5"/>
<dbReference type="GO" id="GO:0008967">
    <property type="term" value="F:phosphoglycolate phosphatase activity"/>
    <property type="evidence" value="ECO:0007669"/>
    <property type="project" value="UniProtKB-UniRule"/>
</dbReference>
<comment type="function">
    <text evidence="10">Specifically catalyzes the dephosphorylation of 2-phosphoglycolate. Is involved in the dissimilation of the intracellular 2-phosphoglycolate formed during the DNA repair of 3'-phosphoglycolate ends, a major class of DNA lesions induced by oxidative stress.</text>
</comment>
<dbReference type="PRINTS" id="PR00413">
    <property type="entry name" value="HADHALOGNASE"/>
</dbReference>
<dbReference type="OrthoDB" id="9793014at2"/>
<evidence type="ECO:0000313" key="11">
    <source>
        <dbReference type="EMBL" id="ABV94493.1"/>
    </source>
</evidence>
<dbReference type="NCBIfam" id="TIGR01549">
    <property type="entry name" value="HAD-SF-IA-v1"/>
    <property type="match status" value="1"/>
</dbReference>
<keyword evidence="12" id="KW-1185">Reference proteome</keyword>
<dbReference type="GO" id="GO:0019253">
    <property type="term" value="P:reductive pentose-phosphate cycle"/>
    <property type="evidence" value="ECO:0007669"/>
    <property type="project" value="UniProtKB-UniRule"/>
</dbReference>
<proteinExistence type="inferred from homology"/>
<evidence type="ECO:0000256" key="3">
    <source>
        <dbReference type="ARBA" id="ARBA00004818"/>
    </source>
</evidence>
<dbReference type="NCBIfam" id="TIGR01449">
    <property type="entry name" value="PGP_bact"/>
    <property type="match status" value="1"/>
</dbReference>
<evidence type="ECO:0000256" key="8">
    <source>
        <dbReference type="ARBA" id="ARBA00022842"/>
    </source>
</evidence>